<dbReference type="InterPro" id="IPR032675">
    <property type="entry name" value="LRR_dom_sf"/>
</dbReference>
<dbReference type="AlphaFoldDB" id="A0A8H5GXI0"/>
<keyword evidence="3" id="KW-1185">Reference proteome</keyword>
<evidence type="ECO:0000313" key="3">
    <source>
        <dbReference type="Proteomes" id="UP000559256"/>
    </source>
</evidence>
<proteinExistence type="predicted"/>
<dbReference type="Proteomes" id="UP000559256">
    <property type="component" value="Unassembled WGS sequence"/>
</dbReference>
<evidence type="ECO:0000313" key="2">
    <source>
        <dbReference type="EMBL" id="KAF5373054.1"/>
    </source>
</evidence>
<evidence type="ECO:0000256" key="1">
    <source>
        <dbReference type="SAM" id="Coils"/>
    </source>
</evidence>
<gene>
    <name evidence="2" type="ORF">D9758_001524</name>
</gene>
<organism evidence="2 3">
    <name type="scientific">Tetrapyrgos nigripes</name>
    <dbReference type="NCBI Taxonomy" id="182062"/>
    <lineage>
        <taxon>Eukaryota</taxon>
        <taxon>Fungi</taxon>
        <taxon>Dikarya</taxon>
        <taxon>Basidiomycota</taxon>
        <taxon>Agaricomycotina</taxon>
        <taxon>Agaricomycetes</taxon>
        <taxon>Agaricomycetidae</taxon>
        <taxon>Agaricales</taxon>
        <taxon>Marasmiineae</taxon>
        <taxon>Marasmiaceae</taxon>
        <taxon>Tetrapyrgos</taxon>
    </lineage>
</organism>
<dbReference type="Gene3D" id="1.20.1280.50">
    <property type="match status" value="1"/>
</dbReference>
<dbReference type="PANTHER" id="PTHR38926">
    <property type="entry name" value="F-BOX DOMAIN CONTAINING PROTEIN, EXPRESSED"/>
    <property type="match status" value="1"/>
</dbReference>
<dbReference type="OrthoDB" id="3365698at2759"/>
<dbReference type="SUPFAM" id="SSF81383">
    <property type="entry name" value="F-box domain"/>
    <property type="match status" value="1"/>
</dbReference>
<dbReference type="InterPro" id="IPR036047">
    <property type="entry name" value="F-box-like_dom_sf"/>
</dbReference>
<dbReference type="Gene3D" id="3.80.10.10">
    <property type="entry name" value="Ribonuclease Inhibitor"/>
    <property type="match status" value="1"/>
</dbReference>
<feature type="coiled-coil region" evidence="1">
    <location>
        <begin position="53"/>
        <end position="80"/>
    </location>
</feature>
<evidence type="ECO:0008006" key="4">
    <source>
        <dbReference type="Google" id="ProtNLM"/>
    </source>
</evidence>
<name>A0A8H5GXI0_9AGAR</name>
<comment type="caution">
    <text evidence="2">The sequence shown here is derived from an EMBL/GenBank/DDBJ whole genome shotgun (WGS) entry which is preliminary data.</text>
</comment>
<protein>
    <recommendedName>
        <fullName evidence="4">F-box domain-containing protein</fullName>
    </recommendedName>
</protein>
<accession>A0A8H5GXI0</accession>
<dbReference type="PANTHER" id="PTHR38926:SF72">
    <property type="entry name" value="IM:7136021-RELATED"/>
    <property type="match status" value="1"/>
</dbReference>
<reference evidence="2 3" key="1">
    <citation type="journal article" date="2020" name="ISME J.">
        <title>Uncovering the hidden diversity of litter-decomposition mechanisms in mushroom-forming fungi.</title>
        <authorList>
            <person name="Floudas D."/>
            <person name="Bentzer J."/>
            <person name="Ahren D."/>
            <person name="Johansson T."/>
            <person name="Persson P."/>
            <person name="Tunlid A."/>
        </authorList>
    </citation>
    <scope>NUCLEOTIDE SEQUENCE [LARGE SCALE GENOMIC DNA]</scope>
    <source>
        <strain evidence="2 3">CBS 291.85</strain>
    </source>
</reference>
<sequence length="624" mass="69976">MVVAQHHSPTVASNRAAMDLKSPFDAVLNNNYCASAQDVKAIAAFLVHPSARLHELDDEIEQLESRLKDCRSQRDELAGYVSSHRAPMSPIHRIPPELLAEVFTRCLPVEHIPTRSLTEAPLLLTLVCKTWREICLTTPRLWSALHIYIPHLHCKRFTQTMLQRKQGVEEWFARSGDTPLSLSLFPATEVLPPSTDVLKQQYKQETAVYKALITSLSQHASKWVHLELRVVTSILETFGRLRPEDLPLLRSLKLDCSSWTIPWDAHLPDGHCLDNLLQAPSLCAVNLREHIVHPLMLPIPWHRLVVVSLQTHIFQFSMTTLELFTALSQTTVLETCYLTIKVPAPYEPIAIDSDVDSTLDSEGVLELSKLESLFLSFAFESPDQDYFGLAISGNVIESVFQKLVIPSLRKLSVQITAGPAISVMHHVPFLSLLDPSRPSGTQICTPSKIQVLDIVLPITTEAMLESLRLMPSLRHLSVAECPWKARLGSSFHDETNFIFNDAFLRELTPTEERPIPLVPNLETLSIGDCQTISERVLVEFIKAKQQRGTEDLASTPPGLFRSISVRYDREMKDDIMHEVACLQSPAFHIYITFHPKPCLDSPWAGLESMTWLQSAGVGAGQSEG</sequence>
<keyword evidence="1" id="KW-0175">Coiled coil</keyword>
<dbReference type="EMBL" id="JAACJM010000004">
    <property type="protein sequence ID" value="KAF5373054.1"/>
    <property type="molecule type" value="Genomic_DNA"/>
</dbReference>